<feature type="transmembrane region" description="Helical" evidence="7">
    <location>
        <begin position="119"/>
        <end position="140"/>
    </location>
</feature>
<evidence type="ECO:0000313" key="10">
    <source>
        <dbReference type="Proteomes" id="UP000245202"/>
    </source>
</evidence>
<accession>A0A2R5EQZ9</accession>
<dbReference type="InterPro" id="IPR011701">
    <property type="entry name" value="MFS"/>
</dbReference>
<keyword evidence="3" id="KW-1003">Cell membrane</keyword>
<feature type="transmembrane region" description="Helical" evidence="7">
    <location>
        <begin position="94"/>
        <end position="113"/>
    </location>
</feature>
<protein>
    <submittedName>
        <fullName evidence="9">MFS transporter</fullName>
    </submittedName>
</protein>
<proteinExistence type="predicted"/>
<dbReference type="Gene3D" id="1.20.1250.20">
    <property type="entry name" value="MFS general substrate transporter like domains"/>
    <property type="match status" value="1"/>
</dbReference>
<evidence type="ECO:0000256" key="4">
    <source>
        <dbReference type="ARBA" id="ARBA00022692"/>
    </source>
</evidence>
<organism evidence="9 10">
    <name type="scientific">Paenibacillus agaridevorans</name>
    <dbReference type="NCBI Taxonomy" id="171404"/>
    <lineage>
        <taxon>Bacteria</taxon>
        <taxon>Bacillati</taxon>
        <taxon>Bacillota</taxon>
        <taxon>Bacilli</taxon>
        <taxon>Bacillales</taxon>
        <taxon>Paenibacillaceae</taxon>
        <taxon>Paenibacillus</taxon>
    </lineage>
</organism>
<gene>
    <name evidence="9" type="ORF">PAT3040_02009</name>
</gene>
<sequence length="531" mass="54846">MANSCTTEGPEGRTIQSVRFAGPREWAGLALLSLPTILLGLDLTLLHLALPALAIDLQPTSAQALWIVDVYGFMIAGFLITMGTLGDRIGRRKLLMVGAAAFAIASVLAAYSTSASMLIVARAVLGVAGATLMPSTLALISNMFVNRHQRALAIGVWATMFALGMAAGPVVGGILLEHYWWGAAFLVAVPMVGLLLVAAPFLLPEYRAPQNGRLDILSVTLSLLALLPIIYGIKQISKNGISTETAIAIAGGFVFVILFVRRQRRLENPLFDLDLFSSKVFSVALVVLLVCLIGVGGTMLLVTQYLQLVASLPPLVAGLWMGPPALAMLAAGIAAPLASRRIRPGYVIAVALGLSVIGYLMLTRLDNGPSGIALVTAAFSLVYLGLGTIAALGTDLVVGAAPAEKAGSASAISETVQELGLAVGIATLGSLTTAVYRSRMFDRIPDTLAQDVHKAVGDSLAGASSVAQKLPPGLLEEAQAAFTAGFNAAAATIAVSIAILSILAAVILRHIGTDGGNADVIGAVESKQAES</sequence>
<reference evidence="9 10" key="1">
    <citation type="submission" date="2017-08" db="EMBL/GenBank/DDBJ databases">
        <title>Substantial Increase in Enzyme Production by Combined Drug-Resistance Mutations in Paenibacillus agaridevorans.</title>
        <authorList>
            <person name="Tanaka Y."/>
            <person name="Funane K."/>
            <person name="Hosaka T."/>
            <person name="Shiwa Y."/>
            <person name="Fujita N."/>
            <person name="Miyazaki T."/>
            <person name="Yoshikawa H."/>
            <person name="Murakami K."/>
            <person name="Kasahara K."/>
            <person name="Inaoka T."/>
            <person name="Hiraga Y."/>
            <person name="Ochi K."/>
        </authorList>
    </citation>
    <scope>NUCLEOTIDE SEQUENCE [LARGE SCALE GENOMIC DNA]</scope>
    <source>
        <strain evidence="9 10">T-3040</strain>
    </source>
</reference>
<dbReference type="PRINTS" id="PR01035">
    <property type="entry name" value="TCRTETA"/>
</dbReference>
<feature type="domain" description="Major facilitator superfamily (MFS) profile" evidence="8">
    <location>
        <begin position="28"/>
        <end position="513"/>
    </location>
</feature>
<feature type="transmembrane region" description="Helical" evidence="7">
    <location>
        <begin position="345"/>
        <end position="362"/>
    </location>
</feature>
<evidence type="ECO:0000313" key="9">
    <source>
        <dbReference type="EMBL" id="GBG07458.1"/>
    </source>
</evidence>
<dbReference type="PROSITE" id="PS50850">
    <property type="entry name" value="MFS"/>
    <property type="match status" value="1"/>
</dbReference>
<keyword evidence="4 7" id="KW-0812">Transmembrane</keyword>
<dbReference type="PANTHER" id="PTHR42718:SF47">
    <property type="entry name" value="METHYL VIOLOGEN RESISTANCE PROTEIN SMVA"/>
    <property type="match status" value="1"/>
</dbReference>
<feature type="transmembrane region" description="Helical" evidence="7">
    <location>
        <begin position="180"/>
        <end position="202"/>
    </location>
</feature>
<evidence type="ECO:0000256" key="7">
    <source>
        <dbReference type="SAM" id="Phobius"/>
    </source>
</evidence>
<feature type="transmembrane region" description="Helical" evidence="7">
    <location>
        <begin position="62"/>
        <end position="82"/>
    </location>
</feature>
<dbReference type="Proteomes" id="UP000245202">
    <property type="component" value="Unassembled WGS sequence"/>
</dbReference>
<feature type="transmembrane region" description="Helical" evidence="7">
    <location>
        <begin position="480"/>
        <end position="508"/>
    </location>
</feature>
<keyword evidence="2" id="KW-0813">Transport</keyword>
<dbReference type="PANTHER" id="PTHR42718">
    <property type="entry name" value="MAJOR FACILITATOR SUPERFAMILY MULTIDRUG TRANSPORTER MFSC"/>
    <property type="match status" value="1"/>
</dbReference>
<name>A0A2R5EQZ9_9BACL</name>
<evidence type="ECO:0000256" key="2">
    <source>
        <dbReference type="ARBA" id="ARBA00022448"/>
    </source>
</evidence>
<evidence type="ECO:0000256" key="3">
    <source>
        <dbReference type="ARBA" id="ARBA00022475"/>
    </source>
</evidence>
<dbReference type="InterPro" id="IPR020846">
    <property type="entry name" value="MFS_dom"/>
</dbReference>
<feature type="transmembrane region" description="Helical" evidence="7">
    <location>
        <begin position="26"/>
        <end position="50"/>
    </location>
</feature>
<keyword evidence="5 7" id="KW-1133">Transmembrane helix</keyword>
<dbReference type="AlphaFoldDB" id="A0A2R5EQZ9"/>
<comment type="subcellular location">
    <subcellularLocation>
        <location evidence="1">Cell membrane</location>
        <topology evidence="1">Multi-pass membrane protein</topology>
    </subcellularLocation>
</comment>
<feature type="transmembrane region" description="Helical" evidence="7">
    <location>
        <begin position="239"/>
        <end position="260"/>
    </location>
</feature>
<dbReference type="SUPFAM" id="SSF103473">
    <property type="entry name" value="MFS general substrate transporter"/>
    <property type="match status" value="1"/>
</dbReference>
<keyword evidence="10" id="KW-1185">Reference proteome</keyword>
<feature type="transmembrane region" description="Helical" evidence="7">
    <location>
        <begin position="214"/>
        <end position="233"/>
    </location>
</feature>
<dbReference type="Gene3D" id="1.20.1720.10">
    <property type="entry name" value="Multidrug resistance protein D"/>
    <property type="match status" value="1"/>
</dbReference>
<feature type="transmembrane region" description="Helical" evidence="7">
    <location>
        <begin position="280"/>
        <end position="306"/>
    </location>
</feature>
<keyword evidence="6 7" id="KW-0472">Membrane</keyword>
<comment type="caution">
    <text evidence="9">The sequence shown here is derived from an EMBL/GenBank/DDBJ whole genome shotgun (WGS) entry which is preliminary data.</text>
</comment>
<dbReference type="GO" id="GO:0005886">
    <property type="term" value="C:plasma membrane"/>
    <property type="evidence" value="ECO:0007669"/>
    <property type="project" value="UniProtKB-SubCell"/>
</dbReference>
<feature type="transmembrane region" description="Helical" evidence="7">
    <location>
        <begin position="152"/>
        <end position="174"/>
    </location>
</feature>
<feature type="transmembrane region" description="Helical" evidence="7">
    <location>
        <begin position="374"/>
        <end position="398"/>
    </location>
</feature>
<dbReference type="GO" id="GO:0022857">
    <property type="term" value="F:transmembrane transporter activity"/>
    <property type="evidence" value="ECO:0007669"/>
    <property type="project" value="InterPro"/>
</dbReference>
<feature type="transmembrane region" description="Helical" evidence="7">
    <location>
        <begin position="318"/>
        <end position="338"/>
    </location>
</feature>
<dbReference type="InterPro" id="IPR001958">
    <property type="entry name" value="Tet-R_TetA/multi-R_MdtG-like"/>
</dbReference>
<dbReference type="CDD" id="cd17321">
    <property type="entry name" value="MFS_MMR_MDR_like"/>
    <property type="match status" value="1"/>
</dbReference>
<evidence type="ECO:0000259" key="8">
    <source>
        <dbReference type="PROSITE" id="PS50850"/>
    </source>
</evidence>
<dbReference type="Pfam" id="PF07690">
    <property type="entry name" value="MFS_1"/>
    <property type="match status" value="1"/>
</dbReference>
<dbReference type="EMBL" id="BDQX01000098">
    <property type="protein sequence ID" value="GBG07458.1"/>
    <property type="molecule type" value="Genomic_DNA"/>
</dbReference>
<evidence type="ECO:0000256" key="1">
    <source>
        <dbReference type="ARBA" id="ARBA00004651"/>
    </source>
</evidence>
<evidence type="ECO:0000256" key="6">
    <source>
        <dbReference type="ARBA" id="ARBA00023136"/>
    </source>
</evidence>
<evidence type="ECO:0000256" key="5">
    <source>
        <dbReference type="ARBA" id="ARBA00022989"/>
    </source>
</evidence>
<dbReference type="InterPro" id="IPR036259">
    <property type="entry name" value="MFS_trans_sf"/>
</dbReference>